<dbReference type="PANTHER" id="PTHR11441:SF0">
    <property type="entry name" value="THYMIDINE KINASE, CYTOSOLIC"/>
    <property type="match status" value="1"/>
</dbReference>
<accession>A0A8S5RY86</accession>
<dbReference type="EC" id="2.7.1.21" evidence="2 12"/>
<evidence type="ECO:0000256" key="1">
    <source>
        <dbReference type="ARBA" id="ARBA00007587"/>
    </source>
</evidence>
<dbReference type="HAMAP" id="MF_00124">
    <property type="entry name" value="Thymidine_kinase"/>
    <property type="match status" value="1"/>
</dbReference>
<evidence type="ECO:0000256" key="11">
    <source>
        <dbReference type="PIRSR" id="PIRSR035805-2"/>
    </source>
</evidence>
<dbReference type="GO" id="GO:0004797">
    <property type="term" value="F:thymidine kinase activity"/>
    <property type="evidence" value="ECO:0007669"/>
    <property type="project" value="UniProtKB-EC"/>
</dbReference>
<evidence type="ECO:0000256" key="3">
    <source>
        <dbReference type="ARBA" id="ARBA00020079"/>
    </source>
</evidence>
<evidence type="ECO:0000256" key="9">
    <source>
        <dbReference type="ARBA" id="ARBA00048254"/>
    </source>
</evidence>
<dbReference type="PROSITE" id="PS00603">
    <property type="entry name" value="TK_CELLULAR_TYPE"/>
    <property type="match status" value="1"/>
</dbReference>
<dbReference type="PANTHER" id="PTHR11441">
    <property type="entry name" value="THYMIDINE KINASE"/>
    <property type="match status" value="1"/>
</dbReference>
<evidence type="ECO:0000256" key="13">
    <source>
        <dbReference type="RuleBase" id="RU004165"/>
    </source>
</evidence>
<evidence type="ECO:0000256" key="2">
    <source>
        <dbReference type="ARBA" id="ARBA00012118"/>
    </source>
</evidence>
<dbReference type="InterPro" id="IPR001267">
    <property type="entry name" value="Thymidine_kinase"/>
</dbReference>
<evidence type="ECO:0000256" key="8">
    <source>
        <dbReference type="ARBA" id="ARBA00022840"/>
    </source>
</evidence>
<name>A0A8S5RY86_9CAUD</name>
<evidence type="ECO:0000256" key="7">
    <source>
        <dbReference type="ARBA" id="ARBA00022777"/>
    </source>
</evidence>
<keyword evidence="8 12" id="KW-0067">ATP-binding</keyword>
<evidence type="ECO:0000256" key="6">
    <source>
        <dbReference type="ARBA" id="ARBA00022741"/>
    </source>
</evidence>
<dbReference type="Pfam" id="PF00265">
    <property type="entry name" value="TK"/>
    <property type="match status" value="1"/>
</dbReference>
<dbReference type="SUPFAM" id="SSF52540">
    <property type="entry name" value="P-loop containing nucleoside triphosphate hydrolases"/>
    <property type="match status" value="1"/>
</dbReference>
<dbReference type="EMBL" id="BK032510">
    <property type="protein sequence ID" value="DAF43685.1"/>
    <property type="molecule type" value="Genomic_DNA"/>
</dbReference>
<reference evidence="14" key="1">
    <citation type="journal article" date="2021" name="Proc. Natl. Acad. Sci. U.S.A.">
        <title>A Catalog of Tens of Thousands of Viruses from Human Metagenomes Reveals Hidden Associations with Chronic Diseases.</title>
        <authorList>
            <person name="Tisza M.J."/>
            <person name="Buck C.B."/>
        </authorList>
    </citation>
    <scope>NUCLEOTIDE SEQUENCE</scope>
    <source>
        <strain evidence="14">CtNQV2</strain>
    </source>
</reference>
<organism evidence="14">
    <name type="scientific">Myoviridae sp. ctNQV2</name>
    <dbReference type="NCBI Taxonomy" id="2827683"/>
    <lineage>
        <taxon>Viruses</taxon>
        <taxon>Duplodnaviria</taxon>
        <taxon>Heunggongvirae</taxon>
        <taxon>Uroviricota</taxon>
        <taxon>Caudoviricetes</taxon>
    </lineage>
</organism>
<dbReference type="GO" id="GO:0005524">
    <property type="term" value="F:ATP binding"/>
    <property type="evidence" value="ECO:0007669"/>
    <property type="project" value="UniProtKB-KW"/>
</dbReference>
<evidence type="ECO:0000256" key="5">
    <source>
        <dbReference type="ARBA" id="ARBA00022679"/>
    </source>
</evidence>
<dbReference type="NCBIfam" id="NF003300">
    <property type="entry name" value="PRK04296.1-5"/>
    <property type="match status" value="1"/>
</dbReference>
<comment type="similarity">
    <text evidence="1 13">Belongs to the thymidine kinase family.</text>
</comment>
<dbReference type="Gene3D" id="3.30.60.20">
    <property type="match status" value="1"/>
</dbReference>
<evidence type="ECO:0000256" key="4">
    <source>
        <dbReference type="ARBA" id="ARBA00022634"/>
    </source>
</evidence>
<feature type="binding site" evidence="11">
    <location>
        <begin position="176"/>
        <end position="179"/>
    </location>
    <ligand>
        <name>substrate</name>
    </ligand>
</feature>
<evidence type="ECO:0000313" key="14">
    <source>
        <dbReference type="EMBL" id="DAF43685.1"/>
    </source>
</evidence>
<dbReference type="GO" id="GO:0071897">
    <property type="term" value="P:DNA biosynthetic process"/>
    <property type="evidence" value="ECO:0007669"/>
    <property type="project" value="UniProtKB-KW"/>
</dbReference>
<keyword evidence="5 12" id="KW-0808">Transferase</keyword>
<dbReference type="InterPro" id="IPR020633">
    <property type="entry name" value="Thymidine_kinase_CS"/>
</dbReference>
<evidence type="ECO:0000256" key="10">
    <source>
        <dbReference type="PIRSR" id="PIRSR035805-1"/>
    </source>
</evidence>
<feature type="active site" description="Proton acceptor" evidence="10">
    <location>
        <position position="94"/>
    </location>
</feature>
<dbReference type="PIRSF" id="PIRSF035805">
    <property type="entry name" value="TK_cell"/>
    <property type="match status" value="1"/>
</dbReference>
<dbReference type="InterPro" id="IPR027417">
    <property type="entry name" value="P-loop_NTPase"/>
</dbReference>
<dbReference type="Gene3D" id="3.40.50.300">
    <property type="entry name" value="P-loop containing nucleotide triphosphate hydrolases"/>
    <property type="match status" value="1"/>
</dbReference>
<keyword evidence="7 12" id="KW-0418">Kinase</keyword>
<keyword evidence="4 12" id="KW-0237">DNA synthesis</keyword>
<keyword evidence="6 12" id="KW-0547">Nucleotide-binding</keyword>
<sequence>MAKLYYYYGTMGSTKTLTLLTSAYQFEEKNIPFLCMKPSVDTRCEENMIESRVGVKRTCVTIHPSYNIYSLVDKYNQSSDAILQDKLKWILIDEAQFLTEEQIDQLAAIVDEFDINVSCYGLRTDFKSSLFPGSKRLFELADTIEEIKSPCSCGRKSIINARIDANGKLVISGKQVMIGGDDSYIPLCRKCWKERITKENTNV</sequence>
<proteinExistence type="inferred from homology"/>
<evidence type="ECO:0000256" key="12">
    <source>
        <dbReference type="RuleBase" id="RU000544"/>
    </source>
</evidence>
<dbReference type="SUPFAM" id="SSF57716">
    <property type="entry name" value="Glucocorticoid receptor-like (DNA-binding domain)"/>
    <property type="match status" value="1"/>
</dbReference>
<feature type="binding site" evidence="11">
    <location>
        <position position="184"/>
    </location>
    <ligand>
        <name>substrate</name>
    </ligand>
</feature>
<protein>
    <recommendedName>
        <fullName evidence="3 12">Thymidine kinase</fullName>
        <ecNumber evidence="2 12">2.7.1.21</ecNumber>
    </recommendedName>
</protein>
<dbReference type="GO" id="GO:0046104">
    <property type="term" value="P:thymidine metabolic process"/>
    <property type="evidence" value="ECO:0007669"/>
    <property type="project" value="TreeGrafter"/>
</dbReference>
<comment type="catalytic activity">
    <reaction evidence="9 12">
        <text>thymidine + ATP = dTMP + ADP + H(+)</text>
        <dbReference type="Rhea" id="RHEA:19129"/>
        <dbReference type="ChEBI" id="CHEBI:15378"/>
        <dbReference type="ChEBI" id="CHEBI:17748"/>
        <dbReference type="ChEBI" id="CHEBI:30616"/>
        <dbReference type="ChEBI" id="CHEBI:63528"/>
        <dbReference type="ChEBI" id="CHEBI:456216"/>
        <dbReference type="EC" id="2.7.1.21"/>
    </reaction>
</comment>